<evidence type="ECO:0000256" key="1">
    <source>
        <dbReference type="SAM" id="Phobius"/>
    </source>
</evidence>
<dbReference type="Proteomes" id="UP001172738">
    <property type="component" value="Unassembled WGS sequence"/>
</dbReference>
<feature type="transmembrane region" description="Helical" evidence="1">
    <location>
        <begin position="87"/>
        <end position="111"/>
    </location>
</feature>
<gene>
    <name evidence="2" type="ORF">QQX04_11275</name>
</gene>
<dbReference type="EMBL" id="JAUHPV010000006">
    <property type="protein sequence ID" value="MDN4473573.1"/>
    <property type="molecule type" value="Genomic_DNA"/>
</dbReference>
<name>A0ABT8G353_9MICO</name>
<dbReference type="RefSeq" id="WP_301129227.1">
    <property type="nucleotide sequence ID" value="NZ_JAUHPV010000006.1"/>
</dbReference>
<proteinExistence type="predicted"/>
<reference evidence="2" key="1">
    <citation type="submission" date="2023-06" db="EMBL/GenBank/DDBJ databases">
        <title>SYSU T00b26.</title>
        <authorList>
            <person name="Gao L."/>
            <person name="Fang B.-Z."/>
            <person name="Li W.-J."/>
        </authorList>
    </citation>
    <scope>NUCLEOTIDE SEQUENCE</scope>
    <source>
        <strain evidence="2">SYSU T00b26</strain>
    </source>
</reference>
<organism evidence="2 3">
    <name type="scientific">Demequina zhanjiangensis</name>
    <dbReference type="NCBI Taxonomy" id="3051659"/>
    <lineage>
        <taxon>Bacteria</taxon>
        <taxon>Bacillati</taxon>
        <taxon>Actinomycetota</taxon>
        <taxon>Actinomycetes</taxon>
        <taxon>Micrococcales</taxon>
        <taxon>Demequinaceae</taxon>
        <taxon>Demequina</taxon>
    </lineage>
</organism>
<protein>
    <submittedName>
        <fullName evidence="2">Uncharacterized protein</fullName>
    </submittedName>
</protein>
<feature type="transmembrane region" description="Helical" evidence="1">
    <location>
        <begin position="9"/>
        <end position="27"/>
    </location>
</feature>
<sequence>MRLPEFDRVMGTILVMALFVLLVLAVVEQNRETERRRIGSLEAGLCRDTETRSSGAQITVAAMVLPTVAIGTLAVRRGWALKAKRAAIAFGKWVLDVATGVASAVVSRFLIG</sequence>
<keyword evidence="1" id="KW-0472">Membrane</keyword>
<keyword evidence="1" id="KW-0812">Transmembrane</keyword>
<comment type="caution">
    <text evidence="2">The sequence shown here is derived from an EMBL/GenBank/DDBJ whole genome shotgun (WGS) entry which is preliminary data.</text>
</comment>
<keyword evidence="1" id="KW-1133">Transmembrane helix</keyword>
<evidence type="ECO:0000313" key="3">
    <source>
        <dbReference type="Proteomes" id="UP001172738"/>
    </source>
</evidence>
<evidence type="ECO:0000313" key="2">
    <source>
        <dbReference type="EMBL" id="MDN4473573.1"/>
    </source>
</evidence>
<accession>A0ABT8G353</accession>
<keyword evidence="3" id="KW-1185">Reference proteome</keyword>